<evidence type="ECO:0000313" key="1">
    <source>
        <dbReference type="EMBL" id="HGT82565.1"/>
    </source>
</evidence>
<dbReference type="InterPro" id="IPR045944">
    <property type="entry name" value="DUF6364"/>
</dbReference>
<comment type="caution">
    <text evidence="1">The sequence shown here is derived from an EMBL/GenBank/DDBJ whole genome shotgun (WGS) entry which is preliminary data.</text>
</comment>
<dbReference type="AlphaFoldDB" id="A0A7J3M2H6"/>
<sequence length="89" mass="10375">MKVKVTLSLREELVKRVKSRLSMEDKTLSELVEEYLAIYDGFKILDAICDKFGMSKRLLSGLEVELDRERGLKAEEVLREIRNERKSLS</sequence>
<gene>
    <name evidence="1" type="ORF">ENT52_02415</name>
</gene>
<proteinExistence type="predicted"/>
<accession>A0A7J3M2H6</accession>
<organism evidence="1">
    <name type="scientific">Archaeoglobus fulgidus</name>
    <dbReference type="NCBI Taxonomy" id="2234"/>
    <lineage>
        <taxon>Archaea</taxon>
        <taxon>Methanobacteriati</taxon>
        <taxon>Methanobacteriota</taxon>
        <taxon>Archaeoglobi</taxon>
        <taxon>Archaeoglobales</taxon>
        <taxon>Archaeoglobaceae</taxon>
        <taxon>Archaeoglobus</taxon>
    </lineage>
</organism>
<name>A0A7J3M2H6_ARCFL</name>
<reference evidence="1" key="1">
    <citation type="journal article" date="2020" name="mSystems">
        <title>Genome- and Community-Level Interaction Insights into Carbon Utilization and Element Cycling Functions of Hydrothermarchaeota in Hydrothermal Sediment.</title>
        <authorList>
            <person name="Zhou Z."/>
            <person name="Liu Y."/>
            <person name="Xu W."/>
            <person name="Pan J."/>
            <person name="Luo Z.H."/>
            <person name="Li M."/>
        </authorList>
    </citation>
    <scope>NUCLEOTIDE SEQUENCE [LARGE SCALE GENOMIC DNA]</scope>
    <source>
        <strain evidence="1">SpSt-587</strain>
    </source>
</reference>
<protein>
    <submittedName>
        <fullName evidence="1">Uncharacterized protein</fullName>
    </submittedName>
</protein>
<dbReference type="Pfam" id="PF19891">
    <property type="entry name" value="DUF6364"/>
    <property type="match status" value="1"/>
</dbReference>
<dbReference type="EMBL" id="DSYZ01000055">
    <property type="protein sequence ID" value="HGT82565.1"/>
    <property type="molecule type" value="Genomic_DNA"/>
</dbReference>